<gene>
    <name evidence="1" type="ORF">MSG28_012026</name>
</gene>
<evidence type="ECO:0000313" key="1">
    <source>
        <dbReference type="EMBL" id="KAI8437797.1"/>
    </source>
</evidence>
<evidence type="ECO:0000313" key="2">
    <source>
        <dbReference type="Proteomes" id="UP001064048"/>
    </source>
</evidence>
<reference evidence="1 2" key="1">
    <citation type="journal article" date="2022" name="Genome Biol. Evol.">
        <title>The Spruce Budworm Genome: Reconstructing the Evolutionary History of Antifreeze Proteins.</title>
        <authorList>
            <person name="Beliveau C."/>
            <person name="Gagne P."/>
            <person name="Picq S."/>
            <person name="Vernygora O."/>
            <person name="Keeling C.I."/>
            <person name="Pinkney K."/>
            <person name="Doucet D."/>
            <person name="Wen F."/>
            <person name="Johnston J.S."/>
            <person name="Maaroufi H."/>
            <person name="Boyle B."/>
            <person name="Laroche J."/>
            <person name="Dewar K."/>
            <person name="Juretic N."/>
            <person name="Blackburn G."/>
            <person name="Nisole A."/>
            <person name="Brunet B."/>
            <person name="Brandao M."/>
            <person name="Lumley L."/>
            <person name="Duan J."/>
            <person name="Quan G."/>
            <person name="Lucarotti C.J."/>
            <person name="Roe A.D."/>
            <person name="Sperling F.A.H."/>
            <person name="Levesque R.C."/>
            <person name="Cusson M."/>
        </authorList>
    </citation>
    <scope>NUCLEOTIDE SEQUENCE [LARGE SCALE GENOMIC DNA]</scope>
    <source>
        <strain evidence="1">Glfc:IPQL:Cfum</strain>
    </source>
</reference>
<proteinExistence type="predicted"/>
<comment type="caution">
    <text evidence="1">The sequence shown here is derived from an EMBL/GenBank/DDBJ whole genome shotgun (WGS) entry which is preliminary data.</text>
</comment>
<name>A0ACC0KMP0_CHOFU</name>
<organism evidence="1 2">
    <name type="scientific">Choristoneura fumiferana</name>
    <name type="common">Spruce budworm moth</name>
    <name type="synonym">Archips fumiferana</name>
    <dbReference type="NCBI Taxonomy" id="7141"/>
    <lineage>
        <taxon>Eukaryota</taxon>
        <taxon>Metazoa</taxon>
        <taxon>Ecdysozoa</taxon>
        <taxon>Arthropoda</taxon>
        <taxon>Hexapoda</taxon>
        <taxon>Insecta</taxon>
        <taxon>Pterygota</taxon>
        <taxon>Neoptera</taxon>
        <taxon>Endopterygota</taxon>
        <taxon>Lepidoptera</taxon>
        <taxon>Glossata</taxon>
        <taxon>Ditrysia</taxon>
        <taxon>Tortricoidea</taxon>
        <taxon>Tortricidae</taxon>
        <taxon>Tortricinae</taxon>
        <taxon>Choristoneura</taxon>
    </lineage>
</organism>
<accession>A0ACC0KMP0</accession>
<dbReference type="EMBL" id="CM046120">
    <property type="protein sequence ID" value="KAI8437797.1"/>
    <property type="molecule type" value="Genomic_DNA"/>
</dbReference>
<keyword evidence="2" id="KW-1185">Reference proteome</keyword>
<dbReference type="Proteomes" id="UP001064048">
    <property type="component" value="Chromosome 20"/>
</dbReference>
<sequence length="59" mass="6570">MVKSKLPNSVLGKIWKLADIDKDGLLDDEEFALAMHLIQVKIDGHDLPPELPPHLPCLT</sequence>
<protein>
    <submittedName>
        <fullName evidence="1">Uncharacterized protein</fullName>
    </submittedName>
</protein>